<dbReference type="Gene3D" id="3.40.50.720">
    <property type="entry name" value="NAD(P)-binding Rossmann-like Domain"/>
    <property type="match status" value="1"/>
</dbReference>
<reference evidence="5" key="1">
    <citation type="submission" date="2021-10" db="EMBL/GenBank/DDBJ databases">
        <title>Tropical sea cucumber genome reveals ecological adaptation and Cuvierian tubules defense mechanism.</title>
        <authorList>
            <person name="Chen T."/>
        </authorList>
    </citation>
    <scope>NUCLEOTIDE SEQUENCE</scope>
    <source>
        <strain evidence="5">Nanhai2018</strain>
        <tissue evidence="5">Muscle</tissue>
    </source>
</reference>
<dbReference type="SUPFAM" id="SSF51735">
    <property type="entry name" value="NAD(P)-binding Rossmann-fold domains"/>
    <property type="match status" value="1"/>
</dbReference>
<dbReference type="PANTHER" id="PTHR48075">
    <property type="entry name" value="3-HYDROXYACYL-COA DEHYDROGENASE FAMILY PROTEIN"/>
    <property type="match status" value="1"/>
</dbReference>
<organism evidence="5 6">
    <name type="scientific">Holothuria leucospilota</name>
    <name type="common">Black long sea cucumber</name>
    <name type="synonym">Mertensiothuria leucospilota</name>
    <dbReference type="NCBI Taxonomy" id="206669"/>
    <lineage>
        <taxon>Eukaryota</taxon>
        <taxon>Metazoa</taxon>
        <taxon>Echinodermata</taxon>
        <taxon>Eleutherozoa</taxon>
        <taxon>Echinozoa</taxon>
        <taxon>Holothuroidea</taxon>
        <taxon>Aspidochirotacea</taxon>
        <taxon>Aspidochirotida</taxon>
        <taxon>Holothuriidae</taxon>
        <taxon>Holothuria</taxon>
    </lineage>
</organism>
<keyword evidence="6" id="KW-1185">Reference proteome</keyword>
<evidence type="ECO:0000313" key="6">
    <source>
        <dbReference type="Proteomes" id="UP001152320"/>
    </source>
</evidence>
<gene>
    <name evidence="5" type="ORF">HOLleu_31644</name>
</gene>
<dbReference type="Proteomes" id="UP001152320">
    <property type="component" value="Chromosome 16"/>
</dbReference>
<evidence type="ECO:0000256" key="1">
    <source>
        <dbReference type="ARBA" id="ARBA00009463"/>
    </source>
</evidence>
<dbReference type="EMBL" id="JAIZAY010000016">
    <property type="protein sequence ID" value="KAJ8026726.1"/>
    <property type="molecule type" value="Genomic_DNA"/>
</dbReference>
<protein>
    <submittedName>
        <fullName evidence="5">Lambda-crystallin-like</fullName>
    </submittedName>
</protein>
<feature type="domain" description="3-hydroxyacyl-CoA dehydrogenase NAD binding" evidence="4">
    <location>
        <begin position="9"/>
        <end position="189"/>
    </location>
</feature>
<comment type="caution">
    <text evidence="5">The sequence shown here is derived from an EMBL/GenBank/DDBJ whole genome shotgun (WGS) entry which is preliminary data.</text>
</comment>
<dbReference type="InterPro" id="IPR006176">
    <property type="entry name" value="3-OHacyl-CoA_DH_NAD-bd"/>
</dbReference>
<dbReference type="GO" id="GO:0050104">
    <property type="term" value="F:L-gulonate 3-dehydrogenase activity"/>
    <property type="evidence" value="ECO:0007669"/>
    <property type="project" value="TreeGrafter"/>
</dbReference>
<dbReference type="InterPro" id="IPR006108">
    <property type="entry name" value="3HC_DH_C"/>
</dbReference>
<evidence type="ECO:0000259" key="3">
    <source>
        <dbReference type="Pfam" id="PF00725"/>
    </source>
</evidence>
<comment type="similarity">
    <text evidence="1">Belongs to the 3-hydroxyacyl-CoA dehydrogenase family.</text>
</comment>
<evidence type="ECO:0000256" key="2">
    <source>
        <dbReference type="ARBA" id="ARBA00023002"/>
    </source>
</evidence>
<dbReference type="Gene3D" id="1.10.1040.10">
    <property type="entry name" value="N-(1-d-carboxylethyl)-l-norvaline Dehydrogenase, domain 2"/>
    <property type="match status" value="1"/>
</dbReference>
<dbReference type="InterPro" id="IPR036291">
    <property type="entry name" value="NAD(P)-bd_dom_sf"/>
</dbReference>
<evidence type="ECO:0000259" key="4">
    <source>
        <dbReference type="Pfam" id="PF02737"/>
    </source>
</evidence>
<dbReference type="OrthoDB" id="2021159at2759"/>
<dbReference type="GO" id="GO:0006631">
    <property type="term" value="P:fatty acid metabolic process"/>
    <property type="evidence" value="ECO:0007669"/>
    <property type="project" value="InterPro"/>
</dbReference>
<evidence type="ECO:0000313" key="5">
    <source>
        <dbReference type="EMBL" id="KAJ8026726.1"/>
    </source>
</evidence>
<dbReference type="GO" id="GO:0070403">
    <property type="term" value="F:NAD+ binding"/>
    <property type="evidence" value="ECO:0007669"/>
    <property type="project" value="InterPro"/>
</dbReference>
<name>A0A9Q0YS07_HOLLE</name>
<dbReference type="Pfam" id="PF02737">
    <property type="entry name" value="3HCDH_N"/>
    <property type="match status" value="1"/>
</dbReference>
<accession>A0A9Q0YS07</accession>
<feature type="domain" description="3-hydroxyacyl-CoA dehydrogenase C-terminal" evidence="3">
    <location>
        <begin position="193"/>
        <end position="245"/>
    </location>
</feature>
<dbReference type="InterPro" id="IPR008927">
    <property type="entry name" value="6-PGluconate_DH-like_C_sf"/>
</dbReference>
<dbReference type="AlphaFoldDB" id="A0A9Q0YS07"/>
<dbReference type="InterPro" id="IPR013328">
    <property type="entry name" value="6PGD_dom2"/>
</dbReference>
<keyword evidence="2" id="KW-0560">Oxidoreductase</keyword>
<dbReference type="PANTHER" id="PTHR48075:SF1">
    <property type="entry name" value="LAMBDA-CRYSTALLIN HOMOLOG"/>
    <property type="match status" value="1"/>
</dbReference>
<dbReference type="Pfam" id="PF00725">
    <property type="entry name" value="3HCDH"/>
    <property type="match status" value="1"/>
</dbReference>
<sequence>MSEIESKGKIGIIGSGLIGKSWAMIFASAGYEVVIYDIISSQVKDALTSIKDQLADFSKSGMLRGSLTQEEQFSLITGCNSLEETVKDAFYVQECVPEKCELKAQVFKDIEPFVRDDTILASSTSCTQPADFTRDLKRRSQCIIAHPTNPPYYALLVEVIPSEWTKPEVVERTKNLLEEIGQVPVCIKKMVPGFVSNRLQYAIICECWRLVTDGVISAEDIDKVMWAGLGTRYAFMGPLEVMHLNSEGFENGVERYGSSIERVSSTFGPIPSFSGEGLKEVVNQMNERVPLDQLEERRKWRDRRLAALAKLKQELSKVE</sequence>
<dbReference type="PRINTS" id="PR00411">
    <property type="entry name" value="PNDRDTASEI"/>
</dbReference>
<proteinExistence type="inferred from homology"/>
<dbReference type="SUPFAM" id="SSF48179">
    <property type="entry name" value="6-phosphogluconate dehydrogenase C-terminal domain-like"/>
    <property type="match status" value="1"/>
</dbReference>
<dbReference type="FunFam" id="3.40.50.720:FF:000356">
    <property type="entry name" value="Lambda-crystallin homolog"/>
    <property type="match status" value="1"/>
</dbReference>